<sequence length="160" mass="17890">MSNKRSRLTRQQWLNLIIISVSAMLLLSVLVGRLISNSTVDSASPSQVPRLTEIDFGDIQLRFVSESWQVVSSKKISIQQAKIIGENWQALLLSRSQPLKSGVPGGKTVLLYLSTLNQPVVSKVSYSDKQMLVTFASTSQQFSIPYSERINYMPELSNQK</sequence>
<accession>A0A545UHM0</accession>
<keyword evidence="1" id="KW-1133">Transmembrane helix</keyword>
<evidence type="ECO:0000313" key="3">
    <source>
        <dbReference type="Proteomes" id="UP000315439"/>
    </source>
</evidence>
<organism evidence="2 3">
    <name type="scientific">Aliikangiella coralliicola</name>
    <dbReference type="NCBI Taxonomy" id="2592383"/>
    <lineage>
        <taxon>Bacteria</taxon>
        <taxon>Pseudomonadati</taxon>
        <taxon>Pseudomonadota</taxon>
        <taxon>Gammaproteobacteria</taxon>
        <taxon>Oceanospirillales</taxon>
        <taxon>Pleioneaceae</taxon>
        <taxon>Aliikangiella</taxon>
    </lineage>
</organism>
<dbReference type="EMBL" id="VIKS01000003">
    <property type="protein sequence ID" value="TQV88960.1"/>
    <property type="molecule type" value="Genomic_DNA"/>
</dbReference>
<protein>
    <submittedName>
        <fullName evidence="2">Uncharacterized protein</fullName>
    </submittedName>
</protein>
<keyword evidence="1" id="KW-0812">Transmembrane</keyword>
<dbReference type="RefSeq" id="WP_142892445.1">
    <property type="nucleotide sequence ID" value="NZ_ML660161.1"/>
</dbReference>
<reference evidence="2 3" key="1">
    <citation type="submission" date="2019-07" db="EMBL/GenBank/DDBJ databases">
        <title>Draft genome for Aliikangiella sp. M105.</title>
        <authorList>
            <person name="Wang G."/>
        </authorList>
    </citation>
    <scope>NUCLEOTIDE SEQUENCE [LARGE SCALE GENOMIC DNA]</scope>
    <source>
        <strain evidence="2 3">M105</strain>
    </source>
</reference>
<comment type="caution">
    <text evidence="2">The sequence shown here is derived from an EMBL/GenBank/DDBJ whole genome shotgun (WGS) entry which is preliminary data.</text>
</comment>
<gene>
    <name evidence="2" type="ORF">FLL46_05360</name>
</gene>
<dbReference type="Proteomes" id="UP000315439">
    <property type="component" value="Unassembled WGS sequence"/>
</dbReference>
<dbReference type="AlphaFoldDB" id="A0A545UHM0"/>
<proteinExistence type="predicted"/>
<evidence type="ECO:0000313" key="2">
    <source>
        <dbReference type="EMBL" id="TQV88960.1"/>
    </source>
</evidence>
<evidence type="ECO:0000256" key="1">
    <source>
        <dbReference type="SAM" id="Phobius"/>
    </source>
</evidence>
<keyword evidence="3" id="KW-1185">Reference proteome</keyword>
<name>A0A545UHM0_9GAMM</name>
<keyword evidence="1" id="KW-0472">Membrane</keyword>
<feature type="transmembrane region" description="Helical" evidence="1">
    <location>
        <begin position="12"/>
        <end position="35"/>
    </location>
</feature>
<dbReference type="OrthoDB" id="9914765at2"/>